<feature type="compositionally biased region" description="Basic and acidic residues" evidence="1">
    <location>
        <begin position="306"/>
        <end position="315"/>
    </location>
</feature>
<accession>A0AAD7DQ60</accession>
<evidence type="ECO:0000256" key="1">
    <source>
        <dbReference type="SAM" id="MobiDB-lite"/>
    </source>
</evidence>
<reference evidence="2" key="1">
    <citation type="submission" date="2023-03" db="EMBL/GenBank/DDBJ databases">
        <title>Massive genome expansion in bonnet fungi (Mycena s.s.) driven by repeated elements and novel gene families across ecological guilds.</title>
        <authorList>
            <consortium name="Lawrence Berkeley National Laboratory"/>
            <person name="Harder C.B."/>
            <person name="Miyauchi S."/>
            <person name="Viragh M."/>
            <person name="Kuo A."/>
            <person name="Thoen E."/>
            <person name="Andreopoulos B."/>
            <person name="Lu D."/>
            <person name="Skrede I."/>
            <person name="Drula E."/>
            <person name="Henrissat B."/>
            <person name="Morin E."/>
            <person name="Kohler A."/>
            <person name="Barry K."/>
            <person name="LaButti K."/>
            <person name="Morin E."/>
            <person name="Salamov A."/>
            <person name="Lipzen A."/>
            <person name="Mereny Z."/>
            <person name="Hegedus B."/>
            <person name="Baldrian P."/>
            <person name="Stursova M."/>
            <person name="Weitz H."/>
            <person name="Taylor A."/>
            <person name="Grigoriev I.V."/>
            <person name="Nagy L.G."/>
            <person name="Martin F."/>
            <person name="Kauserud H."/>
        </authorList>
    </citation>
    <scope>NUCLEOTIDE SEQUENCE</scope>
    <source>
        <strain evidence="2">CBHHK067</strain>
    </source>
</reference>
<feature type="compositionally biased region" description="Polar residues" evidence="1">
    <location>
        <begin position="449"/>
        <end position="459"/>
    </location>
</feature>
<evidence type="ECO:0000313" key="2">
    <source>
        <dbReference type="EMBL" id="KAJ7695629.1"/>
    </source>
</evidence>
<gene>
    <name evidence="2" type="ORF">B0H17DRAFT_1198415</name>
</gene>
<feature type="compositionally biased region" description="Basic and acidic residues" evidence="1">
    <location>
        <begin position="323"/>
        <end position="336"/>
    </location>
</feature>
<evidence type="ECO:0000313" key="3">
    <source>
        <dbReference type="Proteomes" id="UP001221757"/>
    </source>
</evidence>
<dbReference type="EMBL" id="JARKIE010000037">
    <property type="protein sequence ID" value="KAJ7695629.1"/>
    <property type="molecule type" value="Genomic_DNA"/>
</dbReference>
<keyword evidence="3" id="KW-1185">Reference proteome</keyword>
<dbReference type="AlphaFoldDB" id="A0AAD7DQ60"/>
<protein>
    <submittedName>
        <fullName evidence="2">Uncharacterized protein</fullName>
    </submittedName>
</protein>
<organism evidence="2 3">
    <name type="scientific">Mycena rosella</name>
    <name type="common">Pink bonnet</name>
    <name type="synonym">Agaricus rosellus</name>
    <dbReference type="NCBI Taxonomy" id="1033263"/>
    <lineage>
        <taxon>Eukaryota</taxon>
        <taxon>Fungi</taxon>
        <taxon>Dikarya</taxon>
        <taxon>Basidiomycota</taxon>
        <taxon>Agaricomycotina</taxon>
        <taxon>Agaricomycetes</taxon>
        <taxon>Agaricomycetidae</taxon>
        <taxon>Agaricales</taxon>
        <taxon>Marasmiineae</taxon>
        <taxon>Mycenaceae</taxon>
        <taxon>Mycena</taxon>
    </lineage>
</organism>
<proteinExistence type="predicted"/>
<feature type="region of interest" description="Disordered" evidence="1">
    <location>
        <begin position="442"/>
        <end position="502"/>
    </location>
</feature>
<feature type="region of interest" description="Disordered" evidence="1">
    <location>
        <begin position="306"/>
        <end position="366"/>
    </location>
</feature>
<name>A0AAD7DQ60_MYCRO</name>
<dbReference type="Proteomes" id="UP001221757">
    <property type="component" value="Unassembled WGS sequence"/>
</dbReference>
<sequence>MVSEVQHRYHADGEMMYLATVIYYGQRGCKQFSKFDDRQGYAGSLPSVGYLKGLFTDFVTAHHIYIERDISSLPLTIAKADHTFQFLKYIAGLKGEQIFNATYNILNEFEECRGHSLTQTKSLSFVQDLWERIQEDLKDAVMDNQAHTTEIKIWPSRSLIRISKVLVPGALHSIHGQTMEWIFTHSTHAVVTTSQLHTRNETAPLLSGSLRIFAVPAIYTPPTLLSASLNLSPVGIAAAAATSIANAASAFAPFLDAANNETLAVDSVDRVFPAIAKLANVFEQTSCQLNSQLALINRNALQRVEGETRDEHYSEDSEGAGQGDERVQDGTDEDVHMCGVESSGTNNASEMGGCRSGEMAPDGGKRKWRNVPSDIMVALDMVAEVATGASSVPAAPVATPPHIFHSSPSTFKHSSVFFGSHTSPLKTPSGLSHKFSSSWIPSAASASPNTAKSGDTSLLGTFGMPEHLASPAPPSSRKILPDDVQVDSHVDGSSMAGAASGQ</sequence>
<comment type="caution">
    <text evidence="2">The sequence shown here is derived from an EMBL/GenBank/DDBJ whole genome shotgun (WGS) entry which is preliminary data.</text>
</comment>